<organism evidence="5 6">
    <name type="scientific">Bacillus wiedmannii</name>
    <dbReference type="NCBI Taxonomy" id="1890302"/>
    <lineage>
        <taxon>Bacteria</taxon>
        <taxon>Bacillati</taxon>
        <taxon>Bacillota</taxon>
        <taxon>Bacilli</taxon>
        <taxon>Bacillales</taxon>
        <taxon>Bacillaceae</taxon>
        <taxon>Bacillus</taxon>
        <taxon>Bacillus cereus group</taxon>
    </lineage>
</organism>
<gene>
    <name evidence="5" type="ORF">BK730_23400</name>
</gene>
<dbReference type="InterPro" id="IPR017853">
    <property type="entry name" value="GH"/>
</dbReference>
<accession>A0A242YZP2</accession>
<comment type="similarity">
    <text evidence="1">Belongs to the glycosyl hydrolase 25 family.</text>
</comment>
<evidence type="ECO:0000259" key="4">
    <source>
        <dbReference type="PROSITE" id="PS51781"/>
    </source>
</evidence>
<dbReference type="PANTHER" id="PTHR34135:SF2">
    <property type="entry name" value="LYSOZYME"/>
    <property type="match status" value="1"/>
</dbReference>
<dbReference type="PANTHER" id="PTHR34135">
    <property type="entry name" value="LYSOZYME"/>
    <property type="match status" value="1"/>
</dbReference>
<keyword evidence="2" id="KW-0378">Hydrolase</keyword>
<evidence type="ECO:0000313" key="6">
    <source>
        <dbReference type="Proteomes" id="UP000194945"/>
    </source>
</evidence>
<protein>
    <submittedName>
        <fullName evidence="5">N-acetylmuramoyl-L-alanine amidase</fullName>
    </submittedName>
</protein>
<dbReference type="SMART" id="SM00287">
    <property type="entry name" value="SH3b"/>
    <property type="match status" value="2"/>
</dbReference>
<sequence length="307" mass="33675">MQDRSSSNITFIDVSHWEGNIDWNAVKGSGISAAYAKATEGVNNLDPTLVQNVQAARNANVLIGAYHFAHPELNDAISEAKHFVNILQSNQTDLIPVLDLESPIDPSNSNLTGTAISNWTRSFINYVKQATGKDVMLYTGVWYINEFGINGLSDIPLGISKYSSTPPADAGGNVSPPSTATAVYGVTVIKGDNVNLRSGPSLQSSVIRQLNRGESYEVLSEQDGWLALGGNEWIYYDPSYIQYKHYVATITGDNVNLRDAPSLNGNVIRQLHRGETYRVWCKQDGWLGLGGNGWIYYDSSYIQYGVQ</sequence>
<dbReference type="Pfam" id="PF08239">
    <property type="entry name" value="SH3_3"/>
    <property type="match status" value="2"/>
</dbReference>
<dbReference type="InterPro" id="IPR003646">
    <property type="entry name" value="SH3-like_bac-type"/>
</dbReference>
<dbReference type="SMART" id="SM00641">
    <property type="entry name" value="Glyco_25"/>
    <property type="match status" value="1"/>
</dbReference>
<dbReference type="InterPro" id="IPR018077">
    <property type="entry name" value="Glyco_hydro_fam25_subgr"/>
</dbReference>
<evidence type="ECO:0000313" key="5">
    <source>
        <dbReference type="EMBL" id="OTX85615.1"/>
    </source>
</evidence>
<dbReference type="GO" id="GO:0003796">
    <property type="term" value="F:lysozyme activity"/>
    <property type="evidence" value="ECO:0007669"/>
    <property type="project" value="InterPro"/>
</dbReference>
<dbReference type="PROSITE" id="PS51781">
    <property type="entry name" value="SH3B"/>
    <property type="match status" value="1"/>
</dbReference>
<keyword evidence="3" id="KW-0326">Glycosidase</keyword>
<dbReference type="Gene3D" id="3.20.20.80">
    <property type="entry name" value="Glycosidases"/>
    <property type="match status" value="1"/>
</dbReference>
<feature type="domain" description="SH3b" evidence="4">
    <location>
        <begin position="184"/>
        <end position="256"/>
    </location>
</feature>
<dbReference type="GO" id="GO:0016998">
    <property type="term" value="P:cell wall macromolecule catabolic process"/>
    <property type="evidence" value="ECO:0007669"/>
    <property type="project" value="InterPro"/>
</dbReference>
<evidence type="ECO:0000256" key="1">
    <source>
        <dbReference type="ARBA" id="ARBA00010646"/>
    </source>
</evidence>
<evidence type="ECO:0000256" key="3">
    <source>
        <dbReference type="ARBA" id="ARBA00023295"/>
    </source>
</evidence>
<dbReference type="PROSITE" id="PS51904">
    <property type="entry name" value="GLYCOSYL_HYDROL_F25_2"/>
    <property type="match status" value="1"/>
</dbReference>
<dbReference type="Gene3D" id="2.30.30.40">
    <property type="entry name" value="SH3 Domains"/>
    <property type="match status" value="2"/>
</dbReference>
<evidence type="ECO:0000256" key="2">
    <source>
        <dbReference type="ARBA" id="ARBA00022801"/>
    </source>
</evidence>
<dbReference type="Pfam" id="PF01183">
    <property type="entry name" value="Glyco_hydro_25"/>
    <property type="match status" value="1"/>
</dbReference>
<reference evidence="5 6" key="1">
    <citation type="submission" date="2016-10" db="EMBL/GenBank/DDBJ databases">
        <title>Comparative genomics of Bacillus thuringiensis reveals a path to pathogens against multiple invertebrate hosts.</title>
        <authorList>
            <person name="Zheng J."/>
            <person name="Gao Q."/>
            <person name="Liu H."/>
            <person name="Peng D."/>
            <person name="Ruan L."/>
            <person name="Sun M."/>
        </authorList>
    </citation>
    <scope>NUCLEOTIDE SEQUENCE [LARGE SCALE GENOMIC DNA]</scope>
    <source>
        <strain evidence="5">BGSC 4BK1</strain>
    </source>
</reference>
<dbReference type="GO" id="GO:0016052">
    <property type="term" value="P:carbohydrate catabolic process"/>
    <property type="evidence" value="ECO:0007669"/>
    <property type="project" value="TreeGrafter"/>
</dbReference>
<dbReference type="CDD" id="cd00599">
    <property type="entry name" value="GH25_muramidase"/>
    <property type="match status" value="1"/>
</dbReference>
<name>A0A242YZP2_9BACI</name>
<dbReference type="AlphaFoldDB" id="A0A242YZP2"/>
<dbReference type="Proteomes" id="UP000194945">
    <property type="component" value="Unassembled WGS sequence"/>
</dbReference>
<dbReference type="InterPro" id="IPR002053">
    <property type="entry name" value="Glyco_hydro_25"/>
</dbReference>
<dbReference type="GO" id="GO:0009253">
    <property type="term" value="P:peptidoglycan catabolic process"/>
    <property type="evidence" value="ECO:0007669"/>
    <property type="project" value="InterPro"/>
</dbReference>
<dbReference type="RefSeq" id="WP_088093369.1">
    <property type="nucleotide sequence ID" value="NZ_JARMNH010000020.1"/>
</dbReference>
<proteinExistence type="inferred from homology"/>
<comment type="caution">
    <text evidence="5">The sequence shown here is derived from an EMBL/GenBank/DDBJ whole genome shotgun (WGS) entry which is preliminary data.</text>
</comment>
<dbReference type="SUPFAM" id="SSF51445">
    <property type="entry name" value="(Trans)glycosidases"/>
    <property type="match status" value="1"/>
</dbReference>
<dbReference type="EMBL" id="NFDE01000062">
    <property type="protein sequence ID" value="OTX85615.1"/>
    <property type="molecule type" value="Genomic_DNA"/>
</dbReference>